<dbReference type="Proteomes" id="UP000001564">
    <property type="component" value="Plasmid pCM2"/>
</dbReference>
<keyword evidence="1" id="KW-1133">Transmembrane helix</keyword>
<geneLocation type="plasmid" evidence="2 3">
    <name>pCM2</name>
</geneLocation>
<name>A5CLQ4_CLAM3</name>
<keyword evidence="1" id="KW-0472">Membrane</keyword>
<sequence>MEPISAGLATLLGSAGLAGAFTAALQLSRASRTARLIEHLQKALDGASSGPAAKELNRALTKERFRLASLALVEQSDTAAFKLRLLATMALAFVALITPAIYANVDQEGFDNLPNWFAAVFAVVLAVSVVASQNFLLQLERSQYVQERMAEQSGIKDRQAGAATLPMMGGTPSSAATHRMKWWRRVRRG</sequence>
<evidence type="ECO:0000313" key="3">
    <source>
        <dbReference type="Proteomes" id="UP000001564"/>
    </source>
</evidence>
<dbReference type="RefSeq" id="WP_011931191.1">
    <property type="nucleotide sequence ID" value="NC_009479.1"/>
</dbReference>
<accession>A5CLQ4</accession>
<evidence type="ECO:0000256" key="1">
    <source>
        <dbReference type="SAM" id="Phobius"/>
    </source>
</evidence>
<gene>
    <name evidence="2" type="ordered locus">pCM2_0041</name>
</gene>
<organism evidence="2 3">
    <name type="scientific">Clavibacter michiganensis subsp. michiganensis (strain NCPPB 382)</name>
    <dbReference type="NCBI Taxonomy" id="443906"/>
    <lineage>
        <taxon>Bacteria</taxon>
        <taxon>Bacillati</taxon>
        <taxon>Actinomycetota</taxon>
        <taxon>Actinomycetes</taxon>
        <taxon>Micrococcales</taxon>
        <taxon>Microbacteriaceae</taxon>
        <taxon>Clavibacter</taxon>
    </lineage>
</organism>
<feature type="transmembrane region" description="Helical" evidence="1">
    <location>
        <begin position="85"/>
        <end position="104"/>
    </location>
</feature>
<dbReference type="HOGENOM" id="CLU_1432232_0_0_11"/>
<dbReference type="KEGG" id="cmi:pCM2_0041"/>
<reference evidence="2 3" key="1">
    <citation type="journal article" date="2008" name="J. Bacteriol.">
        <title>The genome sequence of the tomato-pathogenic actinomycete Clavibacter michiganensis subsp. michiganensis NCPPB382 reveals a large island involved in pathogenicity.</title>
        <authorList>
            <person name="Gartemann K.H."/>
            <person name="Abt B."/>
            <person name="Bekel T."/>
            <person name="Burger A."/>
            <person name="Engemann J."/>
            <person name="Flugel M."/>
            <person name="Gaigalat L."/>
            <person name="Goesmann A."/>
            <person name="Grafen I."/>
            <person name="Kalinowski J."/>
            <person name="Kaup O."/>
            <person name="Kirchner O."/>
            <person name="Krause L."/>
            <person name="Linke B."/>
            <person name="McHardy A."/>
            <person name="Meyer F."/>
            <person name="Pohle S."/>
            <person name="Ruckert C."/>
            <person name="Schneiker S."/>
            <person name="Zellermann E.M."/>
            <person name="Puhler A."/>
            <person name="Eichenlaub R."/>
            <person name="Kaiser O."/>
            <person name="Bartels D."/>
        </authorList>
    </citation>
    <scope>NUCLEOTIDE SEQUENCE [LARGE SCALE GENOMIC DNA]</scope>
    <source>
        <strain evidence="2 3">NCPPB 382</strain>
        <plasmid evidence="2">pCM2</plasmid>
    </source>
</reference>
<dbReference type="AlphaFoldDB" id="A5CLQ4"/>
<feature type="transmembrane region" description="Helical" evidence="1">
    <location>
        <begin position="6"/>
        <end position="25"/>
    </location>
</feature>
<dbReference type="EMBL" id="AM711866">
    <property type="protein sequence ID" value="CAM98525.1"/>
    <property type="molecule type" value="Genomic_DNA"/>
</dbReference>
<proteinExistence type="predicted"/>
<keyword evidence="1" id="KW-0812">Transmembrane</keyword>
<keyword evidence="3" id="KW-1185">Reference proteome</keyword>
<keyword evidence="2" id="KW-0614">Plasmid</keyword>
<protein>
    <submittedName>
        <fullName evidence="2">Hypothetical membrane protein</fullName>
    </submittedName>
</protein>
<evidence type="ECO:0000313" key="2">
    <source>
        <dbReference type="EMBL" id="CAM98525.1"/>
    </source>
</evidence>
<feature type="transmembrane region" description="Helical" evidence="1">
    <location>
        <begin position="116"/>
        <end position="139"/>
    </location>
</feature>